<reference evidence="1" key="1">
    <citation type="journal article" date="2021" name="PeerJ">
        <title>Extensive microbial diversity within the chicken gut microbiome revealed by metagenomics and culture.</title>
        <authorList>
            <person name="Gilroy R."/>
            <person name="Ravi A."/>
            <person name="Getino M."/>
            <person name="Pursley I."/>
            <person name="Horton D.L."/>
            <person name="Alikhan N.F."/>
            <person name="Baker D."/>
            <person name="Gharbi K."/>
            <person name="Hall N."/>
            <person name="Watson M."/>
            <person name="Adriaenssens E.M."/>
            <person name="Foster-Nyarko E."/>
            <person name="Jarju S."/>
            <person name="Secka A."/>
            <person name="Antonio M."/>
            <person name="Oren A."/>
            <person name="Chaudhuri R.R."/>
            <person name="La Ragione R."/>
            <person name="Hildebrand F."/>
            <person name="Pallen M.J."/>
        </authorList>
    </citation>
    <scope>NUCLEOTIDE SEQUENCE</scope>
    <source>
        <strain evidence="1">742</strain>
    </source>
</reference>
<accession>A0A9E2KJK7</accession>
<organism evidence="1 2">
    <name type="scientific">Candidatus Faecalibacterium intestinavium</name>
    <dbReference type="NCBI Taxonomy" id="2838580"/>
    <lineage>
        <taxon>Bacteria</taxon>
        <taxon>Bacillati</taxon>
        <taxon>Bacillota</taxon>
        <taxon>Clostridia</taxon>
        <taxon>Eubacteriales</taxon>
        <taxon>Oscillospiraceae</taxon>
        <taxon>Faecalibacterium</taxon>
    </lineage>
</organism>
<evidence type="ECO:0000313" key="1">
    <source>
        <dbReference type="EMBL" id="MBU3818989.1"/>
    </source>
</evidence>
<name>A0A9E2KJK7_9FIRM</name>
<dbReference type="EMBL" id="JAHLFH010000016">
    <property type="protein sequence ID" value="MBU3818989.1"/>
    <property type="molecule type" value="Genomic_DNA"/>
</dbReference>
<dbReference type="Proteomes" id="UP000824178">
    <property type="component" value="Unassembled WGS sequence"/>
</dbReference>
<dbReference type="AlphaFoldDB" id="A0A9E2KJK7"/>
<gene>
    <name evidence="1" type="ORF">H9864_01175</name>
</gene>
<proteinExistence type="predicted"/>
<comment type="caution">
    <text evidence="1">The sequence shown here is derived from an EMBL/GenBank/DDBJ whole genome shotgun (WGS) entry which is preliminary data.</text>
</comment>
<evidence type="ECO:0000313" key="2">
    <source>
        <dbReference type="Proteomes" id="UP000824178"/>
    </source>
</evidence>
<feature type="non-terminal residue" evidence="1">
    <location>
        <position position="1"/>
    </location>
</feature>
<protein>
    <submittedName>
        <fullName evidence="1">Uncharacterized protein</fullName>
    </submittedName>
</protein>
<sequence>LSAGDLFILPLSRSFVKRFFQSVLDSFDWFLWAPQESFFRVTRVLEYNTTRPSFCQHLFSKN</sequence>
<reference evidence="1" key="2">
    <citation type="submission" date="2021-04" db="EMBL/GenBank/DDBJ databases">
        <authorList>
            <person name="Gilroy R."/>
        </authorList>
    </citation>
    <scope>NUCLEOTIDE SEQUENCE</scope>
    <source>
        <strain evidence="1">742</strain>
    </source>
</reference>